<proteinExistence type="predicted"/>
<sequence>MSLAQLVALLRDIPISDPTVTQTESGLWDVHHLQFGISKTLLWVHPRNVSREIPTTFLGCTQDVRTSMQHQPIRAWLFCFVFFCILISHEVCISNGRFQDLFRYADRANMKKGNLTRNGDL</sequence>
<comment type="caution">
    <text evidence="1">The sequence shown here is derived from an EMBL/GenBank/DDBJ whole genome shotgun (WGS) entry which is preliminary data.</text>
</comment>
<evidence type="ECO:0000313" key="1">
    <source>
        <dbReference type="EMBL" id="KAG0146581.1"/>
    </source>
</evidence>
<reference evidence="1" key="1">
    <citation type="submission" date="2013-11" db="EMBL/GenBank/DDBJ databases">
        <title>Genome sequence of the fusiform rust pathogen reveals effectors for host alternation and coevolution with pine.</title>
        <authorList>
            <consortium name="DOE Joint Genome Institute"/>
            <person name="Smith K."/>
            <person name="Pendleton A."/>
            <person name="Kubisiak T."/>
            <person name="Anderson C."/>
            <person name="Salamov A."/>
            <person name="Aerts A."/>
            <person name="Riley R."/>
            <person name="Clum A."/>
            <person name="Lindquist E."/>
            <person name="Ence D."/>
            <person name="Campbell M."/>
            <person name="Kronenberg Z."/>
            <person name="Feau N."/>
            <person name="Dhillon B."/>
            <person name="Hamelin R."/>
            <person name="Burleigh J."/>
            <person name="Smith J."/>
            <person name="Yandell M."/>
            <person name="Nelson C."/>
            <person name="Grigoriev I."/>
            <person name="Davis J."/>
        </authorList>
    </citation>
    <scope>NUCLEOTIDE SEQUENCE</scope>
    <source>
        <strain evidence="1">G11</strain>
    </source>
</reference>
<organism evidence="1 2">
    <name type="scientific">Cronartium quercuum f. sp. fusiforme G11</name>
    <dbReference type="NCBI Taxonomy" id="708437"/>
    <lineage>
        <taxon>Eukaryota</taxon>
        <taxon>Fungi</taxon>
        <taxon>Dikarya</taxon>
        <taxon>Basidiomycota</taxon>
        <taxon>Pucciniomycotina</taxon>
        <taxon>Pucciniomycetes</taxon>
        <taxon>Pucciniales</taxon>
        <taxon>Coleosporiaceae</taxon>
        <taxon>Cronartium</taxon>
    </lineage>
</organism>
<keyword evidence="2" id="KW-1185">Reference proteome</keyword>
<dbReference type="AlphaFoldDB" id="A0A9P6NN95"/>
<dbReference type="EMBL" id="MU167259">
    <property type="protein sequence ID" value="KAG0146581.1"/>
    <property type="molecule type" value="Genomic_DNA"/>
</dbReference>
<dbReference type="Proteomes" id="UP000886653">
    <property type="component" value="Unassembled WGS sequence"/>
</dbReference>
<name>A0A9P6NN95_9BASI</name>
<gene>
    <name evidence="1" type="ORF">CROQUDRAFT_514784</name>
</gene>
<protein>
    <submittedName>
        <fullName evidence="1">Uncharacterized protein</fullName>
    </submittedName>
</protein>
<evidence type="ECO:0000313" key="2">
    <source>
        <dbReference type="Proteomes" id="UP000886653"/>
    </source>
</evidence>
<accession>A0A9P6NN95</accession>